<dbReference type="SUPFAM" id="SSF53098">
    <property type="entry name" value="Ribonuclease H-like"/>
    <property type="match status" value="1"/>
</dbReference>
<reference evidence="2 3" key="1">
    <citation type="submission" date="2014-04" db="EMBL/GenBank/DDBJ databases">
        <authorList>
            <consortium name="DOE Joint Genome Institute"/>
            <person name="Kuo A."/>
            <person name="Kohler A."/>
            <person name="Nagy L.G."/>
            <person name="Floudas D."/>
            <person name="Copeland A."/>
            <person name="Barry K.W."/>
            <person name="Cichocki N."/>
            <person name="Veneault-Fourrey C."/>
            <person name="LaButti K."/>
            <person name="Lindquist E.A."/>
            <person name="Lipzen A."/>
            <person name="Lundell T."/>
            <person name="Morin E."/>
            <person name="Murat C."/>
            <person name="Sun H."/>
            <person name="Tunlid A."/>
            <person name="Henrissat B."/>
            <person name="Grigoriev I.V."/>
            <person name="Hibbett D.S."/>
            <person name="Martin F."/>
            <person name="Nordberg H.P."/>
            <person name="Cantor M.N."/>
            <person name="Hua S.X."/>
        </authorList>
    </citation>
    <scope>NUCLEOTIDE SEQUENCE [LARGE SCALE GENOMIC DNA]</scope>
    <source>
        <strain evidence="2 3">Foug A</strain>
    </source>
</reference>
<gene>
    <name evidence="2" type="ORF">SCLCIDRAFT_52525</name>
</gene>
<feature type="non-terminal residue" evidence="2">
    <location>
        <position position="1"/>
    </location>
</feature>
<protein>
    <recommendedName>
        <fullName evidence="1">HAT C-terminal dimerisation domain-containing protein</fullName>
    </recommendedName>
</protein>
<sequence>HPLLFRVAMDILPAQASAVPCEWVFLSSKETCMLCQNRISPQLLEALQILKFALRKDRLNFTGDLLAREED</sequence>
<dbReference type="HOGENOM" id="CLU_009123_15_4_1"/>
<dbReference type="EMBL" id="KN822025">
    <property type="protein sequence ID" value="KIM65044.1"/>
    <property type="molecule type" value="Genomic_DNA"/>
</dbReference>
<dbReference type="InterPro" id="IPR008906">
    <property type="entry name" value="HATC_C_dom"/>
</dbReference>
<dbReference type="OrthoDB" id="3262464at2759"/>
<proteinExistence type="predicted"/>
<dbReference type="AlphaFoldDB" id="A0A0C3E9L0"/>
<feature type="domain" description="HAT C-terminal dimerisation" evidence="1">
    <location>
        <begin position="2"/>
        <end position="52"/>
    </location>
</feature>
<dbReference type="Proteomes" id="UP000053989">
    <property type="component" value="Unassembled WGS sequence"/>
</dbReference>
<evidence type="ECO:0000259" key="1">
    <source>
        <dbReference type="Pfam" id="PF05699"/>
    </source>
</evidence>
<evidence type="ECO:0000313" key="3">
    <source>
        <dbReference type="Proteomes" id="UP000053989"/>
    </source>
</evidence>
<accession>A0A0C3E9L0</accession>
<dbReference type="GO" id="GO:0046983">
    <property type="term" value="F:protein dimerization activity"/>
    <property type="evidence" value="ECO:0007669"/>
    <property type="project" value="InterPro"/>
</dbReference>
<name>A0A0C3E9L0_9AGAM</name>
<evidence type="ECO:0000313" key="2">
    <source>
        <dbReference type="EMBL" id="KIM65044.1"/>
    </source>
</evidence>
<organism evidence="2 3">
    <name type="scientific">Scleroderma citrinum Foug A</name>
    <dbReference type="NCBI Taxonomy" id="1036808"/>
    <lineage>
        <taxon>Eukaryota</taxon>
        <taxon>Fungi</taxon>
        <taxon>Dikarya</taxon>
        <taxon>Basidiomycota</taxon>
        <taxon>Agaricomycotina</taxon>
        <taxon>Agaricomycetes</taxon>
        <taxon>Agaricomycetidae</taxon>
        <taxon>Boletales</taxon>
        <taxon>Sclerodermatineae</taxon>
        <taxon>Sclerodermataceae</taxon>
        <taxon>Scleroderma</taxon>
    </lineage>
</organism>
<keyword evidence="3" id="KW-1185">Reference proteome</keyword>
<dbReference type="STRING" id="1036808.A0A0C3E9L0"/>
<feature type="non-terminal residue" evidence="2">
    <location>
        <position position="71"/>
    </location>
</feature>
<dbReference type="InterPro" id="IPR012337">
    <property type="entry name" value="RNaseH-like_sf"/>
</dbReference>
<dbReference type="InParanoid" id="A0A0C3E9L0"/>
<reference evidence="3" key="2">
    <citation type="submission" date="2015-01" db="EMBL/GenBank/DDBJ databases">
        <title>Evolutionary Origins and Diversification of the Mycorrhizal Mutualists.</title>
        <authorList>
            <consortium name="DOE Joint Genome Institute"/>
            <consortium name="Mycorrhizal Genomics Consortium"/>
            <person name="Kohler A."/>
            <person name="Kuo A."/>
            <person name="Nagy L.G."/>
            <person name="Floudas D."/>
            <person name="Copeland A."/>
            <person name="Barry K.W."/>
            <person name="Cichocki N."/>
            <person name="Veneault-Fourrey C."/>
            <person name="LaButti K."/>
            <person name="Lindquist E.A."/>
            <person name="Lipzen A."/>
            <person name="Lundell T."/>
            <person name="Morin E."/>
            <person name="Murat C."/>
            <person name="Riley R."/>
            <person name="Ohm R."/>
            <person name="Sun H."/>
            <person name="Tunlid A."/>
            <person name="Henrissat B."/>
            <person name="Grigoriev I.V."/>
            <person name="Hibbett D.S."/>
            <person name="Martin F."/>
        </authorList>
    </citation>
    <scope>NUCLEOTIDE SEQUENCE [LARGE SCALE GENOMIC DNA]</scope>
    <source>
        <strain evidence="3">Foug A</strain>
    </source>
</reference>
<dbReference type="Pfam" id="PF05699">
    <property type="entry name" value="Dimer_Tnp_hAT"/>
    <property type="match status" value="1"/>
</dbReference>